<dbReference type="PRINTS" id="PR00081">
    <property type="entry name" value="GDHRDH"/>
</dbReference>
<dbReference type="AlphaFoldDB" id="A0A0P9HCP1"/>
<dbReference type="PRINTS" id="PR00080">
    <property type="entry name" value="SDRFAMILY"/>
</dbReference>
<comment type="caution">
    <text evidence="3">The sequence shown here is derived from an EMBL/GenBank/DDBJ whole genome shotgun (WGS) entry which is preliminary data.</text>
</comment>
<dbReference type="InterPro" id="IPR020904">
    <property type="entry name" value="Sc_DH/Rdtase_CS"/>
</dbReference>
<dbReference type="PROSITE" id="PS00061">
    <property type="entry name" value="ADH_SHORT"/>
    <property type="match status" value="1"/>
</dbReference>
<dbReference type="Proteomes" id="UP000050509">
    <property type="component" value="Unassembled WGS sequence"/>
</dbReference>
<dbReference type="SUPFAM" id="SSF51735">
    <property type="entry name" value="NAD(P)-binding Rossmann-fold domains"/>
    <property type="match status" value="1"/>
</dbReference>
<gene>
    <name evidence="3" type="ORF">SE17_16420</name>
</gene>
<dbReference type="Pfam" id="PF13561">
    <property type="entry name" value="adh_short_C2"/>
    <property type="match status" value="1"/>
</dbReference>
<name>A0A0P9HCP1_9CHLR</name>
<organism evidence="3 4">
    <name type="scientific">Kouleothrix aurantiaca</name>
    <dbReference type="NCBI Taxonomy" id="186479"/>
    <lineage>
        <taxon>Bacteria</taxon>
        <taxon>Bacillati</taxon>
        <taxon>Chloroflexota</taxon>
        <taxon>Chloroflexia</taxon>
        <taxon>Chloroflexales</taxon>
        <taxon>Roseiflexineae</taxon>
        <taxon>Roseiflexaceae</taxon>
        <taxon>Kouleothrix</taxon>
    </lineage>
</organism>
<dbReference type="EMBL" id="LJCR01000597">
    <property type="protein sequence ID" value="KPV52282.1"/>
    <property type="molecule type" value="Genomic_DNA"/>
</dbReference>
<dbReference type="InterPro" id="IPR036291">
    <property type="entry name" value="NAD(P)-bd_dom_sf"/>
</dbReference>
<dbReference type="Gene3D" id="3.40.50.720">
    <property type="entry name" value="NAD(P)-binding Rossmann-like Domain"/>
    <property type="match status" value="1"/>
</dbReference>
<evidence type="ECO:0000313" key="4">
    <source>
        <dbReference type="Proteomes" id="UP000050509"/>
    </source>
</evidence>
<evidence type="ECO:0000256" key="1">
    <source>
        <dbReference type="ARBA" id="ARBA00006484"/>
    </source>
</evidence>
<dbReference type="InterPro" id="IPR002347">
    <property type="entry name" value="SDR_fam"/>
</dbReference>
<evidence type="ECO:0000313" key="3">
    <source>
        <dbReference type="EMBL" id="KPV52282.1"/>
    </source>
</evidence>
<dbReference type="GO" id="GO:0016491">
    <property type="term" value="F:oxidoreductase activity"/>
    <property type="evidence" value="ECO:0007669"/>
    <property type="project" value="UniProtKB-KW"/>
</dbReference>
<evidence type="ECO:0000256" key="2">
    <source>
        <dbReference type="ARBA" id="ARBA00023002"/>
    </source>
</evidence>
<dbReference type="PANTHER" id="PTHR43639:SF1">
    <property type="entry name" value="SHORT-CHAIN DEHYDROGENASE_REDUCTASE FAMILY PROTEIN"/>
    <property type="match status" value="1"/>
</dbReference>
<comment type="similarity">
    <text evidence="1">Belongs to the short-chain dehydrogenases/reductases (SDR) family.</text>
</comment>
<keyword evidence="4" id="KW-1185">Reference proteome</keyword>
<protein>
    <submittedName>
        <fullName evidence="3">Short-chain dehydrogenase</fullName>
    </submittedName>
</protein>
<reference evidence="3 4" key="1">
    <citation type="submission" date="2015-09" db="EMBL/GenBank/DDBJ databases">
        <title>Draft genome sequence of Kouleothrix aurantiaca JCM 19913.</title>
        <authorList>
            <person name="Hemp J."/>
        </authorList>
    </citation>
    <scope>NUCLEOTIDE SEQUENCE [LARGE SCALE GENOMIC DNA]</scope>
    <source>
        <strain evidence="3 4">COM-B</strain>
    </source>
</reference>
<keyword evidence="2" id="KW-0560">Oxidoreductase</keyword>
<proteinExistence type="inferred from homology"/>
<dbReference type="PANTHER" id="PTHR43639">
    <property type="entry name" value="OXIDOREDUCTASE, SHORT-CHAIN DEHYDROGENASE/REDUCTASE FAMILY (AFU_ORTHOLOGUE AFUA_5G02870)"/>
    <property type="match status" value="1"/>
</dbReference>
<sequence length="253" mass="25809">MVLRDKVAIVTGASREIGAAMAEALAGAGAAVLIAHHNEAELAAQAVERITAAGGRALALDADLSDVAANQAMIARAVEAFGRLDILAANAGITMYRPFLDTDESTWNALFNLNLKGSFFAAQAAARQMIAQGDGGRIVFSSSVTGVQAVPGLSVYGITKAALRHMARTLAPELGGHGITVNALGIGATLNARNLADDPDYAAHWAGVIPTGRALQPADLASTLLFLASPGAAMITGQTIIVDGGWTALSPMP</sequence>
<dbReference type="FunFam" id="3.40.50.720:FF:000084">
    <property type="entry name" value="Short-chain dehydrogenase reductase"/>
    <property type="match status" value="1"/>
</dbReference>
<accession>A0A0P9HCP1</accession>